<dbReference type="SUPFAM" id="SSF56059">
    <property type="entry name" value="Glutathione synthetase ATP-binding domain-like"/>
    <property type="match status" value="1"/>
</dbReference>
<dbReference type="Proteomes" id="UP000825890">
    <property type="component" value="Unassembled WGS sequence"/>
</dbReference>
<feature type="domain" description="ATP-grasp" evidence="3">
    <location>
        <begin position="195"/>
        <end position="392"/>
    </location>
</feature>
<name>A0A9P3FDJ7_9PEZI</name>
<dbReference type="GeneID" id="68287612"/>
<dbReference type="InterPro" id="IPR036291">
    <property type="entry name" value="NAD(P)-bd_dom_sf"/>
</dbReference>
<dbReference type="Gene3D" id="3.40.50.20">
    <property type="match status" value="1"/>
</dbReference>
<reference evidence="4 5" key="1">
    <citation type="submission" date="2021-01" db="EMBL/GenBank/DDBJ databases">
        <title>Cercospora kikuchii MAFF 305040 whole genome shotgun sequence.</title>
        <authorList>
            <person name="Kashiwa T."/>
            <person name="Suzuki T."/>
        </authorList>
    </citation>
    <scope>NUCLEOTIDE SEQUENCE [LARGE SCALE GENOMIC DNA]</scope>
    <source>
        <strain evidence="4 5">MAFF 305040</strain>
    </source>
</reference>
<protein>
    <recommendedName>
        <fullName evidence="3">ATP-grasp domain-containing protein</fullName>
    </recommendedName>
</protein>
<proteinExistence type="predicted"/>
<dbReference type="InterPro" id="IPR011761">
    <property type="entry name" value="ATP-grasp"/>
</dbReference>
<keyword evidence="5" id="KW-1185">Reference proteome</keyword>
<dbReference type="SUPFAM" id="SSF51735">
    <property type="entry name" value="NAD(P)-binding Rossmann-fold domains"/>
    <property type="match status" value="1"/>
</dbReference>
<sequence>MVLNAQSPGTLHAAQNISLTLLSLVFLPLDITILTISYVIGFVFGRDEISQRGTRTTQQSFTSDGTLPPSSKKTILVTGVGMTKGLVLARAFHQAGHTVIGADFEPGYACGRFSASLSKFHTLRKPSSKSSGPYVQSLLDVILKEKVDLWVSCSGVASAVEDGEAKEIIESRTKCKAVQFDIATTTMLHEKDKFIKRTEELGLTVPETKTITKRSQVEDALQQAPKGRKYIMKTIGMDDKARGDIMTLLPKEGDPEAISKYLDRLRISQQEPWILQQFIQGEEFCTHALVISGRVRAFVACPSAELLMHYRALPSDSALSKAMLKFTEHYAAAGGEGFTGHLSFDFLVEDTNEKDPEKIVLYPIECNPRAHTAVCLFNRAEDMVHGYLELLDGVSQKDGPEWFASPVRNDAYYWIGHDLVTLMLVPLLEVLSLQLGVREFIRNVATFAVHLLTWKDGTYEVWDPLPWFMLYHVYWPMQFLSCLRRGRKWSRINVSTTKMFEC</sequence>
<dbReference type="EMBL" id="BOLY01000001">
    <property type="protein sequence ID" value="GIZ38625.1"/>
    <property type="molecule type" value="Genomic_DNA"/>
</dbReference>
<keyword evidence="2" id="KW-0812">Transmembrane</keyword>
<dbReference type="AlphaFoldDB" id="A0A9P3FDJ7"/>
<keyword evidence="2" id="KW-1133">Transmembrane helix</keyword>
<evidence type="ECO:0000256" key="2">
    <source>
        <dbReference type="SAM" id="Phobius"/>
    </source>
</evidence>
<keyword evidence="1" id="KW-0547">Nucleotide-binding</keyword>
<dbReference type="Gene3D" id="3.30.470.20">
    <property type="entry name" value="ATP-grasp fold, B domain"/>
    <property type="match status" value="1"/>
</dbReference>
<accession>A0A9P3FDJ7</accession>
<dbReference type="RefSeq" id="XP_044653112.1">
    <property type="nucleotide sequence ID" value="XM_044797177.1"/>
</dbReference>
<keyword evidence="2" id="KW-0472">Membrane</keyword>
<organism evidence="4 5">
    <name type="scientific">Cercospora kikuchii</name>
    <dbReference type="NCBI Taxonomy" id="84275"/>
    <lineage>
        <taxon>Eukaryota</taxon>
        <taxon>Fungi</taxon>
        <taxon>Dikarya</taxon>
        <taxon>Ascomycota</taxon>
        <taxon>Pezizomycotina</taxon>
        <taxon>Dothideomycetes</taxon>
        <taxon>Dothideomycetidae</taxon>
        <taxon>Mycosphaerellales</taxon>
        <taxon>Mycosphaerellaceae</taxon>
        <taxon>Cercospora</taxon>
    </lineage>
</organism>
<evidence type="ECO:0000313" key="4">
    <source>
        <dbReference type="EMBL" id="GIZ38625.1"/>
    </source>
</evidence>
<dbReference type="OrthoDB" id="186626at2759"/>
<evidence type="ECO:0000313" key="5">
    <source>
        <dbReference type="Proteomes" id="UP000825890"/>
    </source>
</evidence>
<dbReference type="GO" id="GO:0005524">
    <property type="term" value="F:ATP binding"/>
    <property type="evidence" value="ECO:0007669"/>
    <property type="project" value="UniProtKB-UniRule"/>
</dbReference>
<dbReference type="GO" id="GO:0046872">
    <property type="term" value="F:metal ion binding"/>
    <property type="evidence" value="ECO:0007669"/>
    <property type="project" value="InterPro"/>
</dbReference>
<feature type="transmembrane region" description="Helical" evidence="2">
    <location>
        <begin position="20"/>
        <end position="45"/>
    </location>
</feature>
<comment type="caution">
    <text evidence="4">The sequence shown here is derived from an EMBL/GenBank/DDBJ whole genome shotgun (WGS) entry which is preliminary data.</text>
</comment>
<evidence type="ECO:0000256" key="1">
    <source>
        <dbReference type="PROSITE-ProRule" id="PRU00409"/>
    </source>
</evidence>
<evidence type="ECO:0000259" key="3">
    <source>
        <dbReference type="PROSITE" id="PS50975"/>
    </source>
</evidence>
<keyword evidence="1" id="KW-0067">ATP-binding</keyword>
<dbReference type="PROSITE" id="PS50975">
    <property type="entry name" value="ATP_GRASP"/>
    <property type="match status" value="1"/>
</dbReference>
<gene>
    <name evidence="4" type="ORF">CKM354_000203700</name>
</gene>